<dbReference type="SUPFAM" id="SSF55298">
    <property type="entry name" value="YjgF-like"/>
    <property type="match status" value="1"/>
</dbReference>
<dbReference type="Gene3D" id="3.30.1330.40">
    <property type="entry name" value="RutC-like"/>
    <property type="match status" value="1"/>
</dbReference>
<dbReference type="KEGG" id="hcz:G9Q37_16270"/>
<dbReference type="Pfam" id="PF01042">
    <property type="entry name" value="Ribonuc_L-PSP"/>
    <property type="match status" value="1"/>
</dbReference>
<dbReference type="InterPro" id="IPR006175">
    <property type="entry name" value="YjgF/YER057c/UK114"/>
</dbReference>
<dbReference type="PANTHER" id="PTHR43857:SF1">
    <property type="entry name" value="YJGH FAMILY PROTEIN"/>
    <property type="match status" value="1"/>
</dbReference>
<dbReference type="PANTHER" id="PTHR43857">
    <property type="entry name" value="BLR7761 PROTEIN"/>
    <property type="match status" value="1"/>
</dbReference>
<dbReference type="AlphaFoldDB" id="A0A6G8IK78"/>
<gene>
    <name evidence="1" type="ORF">G9Q37_16270</name>
</gene>
<dbReference type="RefSeq" id="WP_166228761.1">
    <property type="nucleotide sequence ID" value="NZ_CP049989.1"/>
</dbReference>
<name>A0A6G8IK78_9BURK</name>
<keyword evidence="2" id="KW-1185">Reference proteome</keyword>
<reference evidence="1 2" key="1">
    <citation type="submission" date="2020-03" db="EMBL/GenBank/DDBJ databases">
        <title>Hydrogenophaga sp. nov. isolated from cyanobacterial mat.</title>
        <authorList>
            <person name="Thorat V."/>
            <person name="Kirdat K."/>
            <person name="Tiwarekar B."/>
            <person name="Costa E.D."/>
            <person name="Yadav A."/>
        </authorList>
    </citation>
    <scope>NUCLEOTIDE SEQUENCE [LARGE SCALE GENOMIC DNA]</scope>
    <source>
        <strain evidence="1 2">BA0156</strain>
    </source>
</reference>
<dbReference type="InterPro" id="IPR035959">
    <property type="entry name" value="RutC-like_sf"/>
</dbReference>
<dbReference type="EMBL" id="CP049989">
    <property type="protein sequence ID" value="QIM53594.1"/>
    <property type="molecule type" value="Genomic_DNA"/>
</dbReference>
<dbReference type="CDD" id="cd06154">
    <property type="entry name" value="YjgF_YER057c_UK114_like_6"/>
    <property type="match status" value="1"/>
</dbReference>
<evidence type="ECO:0000313" key="1">
    <source>
        <dbReference type="EMBL" id="QIM53594.1"/>
    </source>
</evidence>
<dbReference type="Proteomes" id="UP000503162">
    <property type="component" value="Chromosome"/>
</dbReference>
<evidence type="ECO:0000313" key="2">
    <source>
        <dbReference type="Proteomes" id="UP000503162"/>
    </source>
</evidence>
<sequence length="129" mass="14021">MARTLISSGSTFEQEIGYSRAVVQGNWVFVSGTTGFDYSTMTIADGIEAQTEQCLRNIEAALQQAGAGLRDVVRVTYVLPDGSEFPKTWPVLRRFFGEIRPAAMMISAGLADPRMRIEIEVTALKGGGD</sequence>
<accession>A0A6G8IK78</accession>
<protein>
    <submittedName>
        <fullName evidence="1">RidA family protein</fullName>
    </submittedName>
</protein>
<organism evidence="1 2">
    <name type="scientific">Hydrogenophaga crocea</name>
    <dbReference type="NCBI Taxonomy" id="2716225"/>
    <lineage>
        <taxon>Bacteria</taxon>
        <taxon>Pseudomonadati</taxon>
        <taxon>Pseudomonadota</taxon>
        <taxon>Betaproteobacteria</taxon>
        <taxon>Burkholderiales</taxon>
        <taxon>Comamonadaceae</taxon>
        <taxon>Hydrogenophaga</taxon>
    </lineage>
</organism>
<proteinExistence type="predicted"/>